<name>A0ABQ8DC83_BRANA</name>
<evidence type="ECO:0000256" key="2">
    <source>
        <dbReference type="ARBA" id="ARBA00023004"/>
    </source>
</evidence>
<comment type="caution">
    <text evidence="5">The sequence shown here is derived from an EMBL/GenBank/DDBJ whole genome shotgun (WGS) entry which is preliminary data.</text>
</comment>
<dbReference type="PROSITE" id="PS51471">
    <property type="entry name" value="FE2OG_OXY"/>
    <property type="match status" value="1"/>
</dbReference>
<evidence type="ECO:0000256" key="3">
    <source>
        <dbReference type="SAM" id="MobiDB-lite"/>
    </source>
</evidence>
<feature type="region of interest" description="Disordered" evidence="3">
    <location>
        <begin position="542"/>
        <end position="647"/>
    </location>
</feature>
<dbReference type="Pfam" id="PF03171">
    <property type="entry name" value="2OG-FeII_Oxy"/>
    <property type="match status" value="1"/>
</dbReference>
<dbReference type="Gene3D" id="2.60.120.330">
    <property type="entry name" value="B-lactam Antibiotic, Isopenicillin N Synthase, Chain"/>
    <property type="match status" value="1"/>
</dbReference>
<feature type="compositionally biased region" description="Basic and acidic residues" evidence="3">
    <location>
        <begin position="542"/>
        <end position="558"/>
    </location>
</feature>
<evidence type="ECO:0000259" key="4">
    <source>
        <dbReference type="PROSITE" id="PS51471"/>
    </source>
</evidence>
<dbReference type="InterPro" id="IPR044861">
    <property type="entry name" value="IPNS-like_FE2OG_OXY"/>
</dbReference>
<dbReference type="EMBL" id="JAGKQM010000005">
    <property type="protein sequence ID" value="KAH0926031.1"/>
    <property type="molecule type" value="Genomic_DNA"/>
</dbReference>
<dbReference type="Pfam" id="PF14226">
    <property type="entry name" value="DIOX_N"/>
    <property type="match status" value="1"/>
</dbReference>
<dbReference type="InterPro" id="IPR027443">
    <property type="entry name" value="IPNS-like_sf"/>
</dbReference>
<evidence type="ECO:0000313" key="6">
    <source>
        <dbReference type="Proteomes" id="UP000824890"/>
    </source>
</evidence>
<protein>
    <recommendedName>
        <fullName evidence="4">Fe2OG dioxygenase domain-containing protein</fullName>
    </recommendedName>
</protein>
<keyword evidence="6" id="KW-1185">Reference proteome</keyword>
<gene>
    <name evidence="5" type="ORF">HID58_018287</name>
</gene>
<dbReference type="InterPro" id="IPR026992">
    <property type="entry name" value="DIOX_N"/>
</dbReference>
<dbReference type="SMART" id="SM00145">
    <property type="entry name" value="PI3Ka"/>
    <property type="match status" value="1"/>
</dbReference>
<dbReference type="SUPFAM" id="SSF51197">
    <property type="entry name" value="Clavaminate synthase-like"/>
    <property type="match status" value="1"/>
</dbReference>
<evidence type="ECO:0000313" key="5">
    <source>
        <dbReference type="EMBL" id="KAH0926031.1"/>
    </source>
</evidence>
<evidence type="ECO:0000256" key="1">
    <source>
        <dbReference type="ARBA" id="ARBA00022723"/>
    </source>
</evidence>
<dbReference type="InterPro" id="IPR042236">
    <property type="entry name" value="PI3K_accessory_sf"/>
</dbReference>
<keyword evidence="2" id="KW-0408">Iron</keyword>
<feature type="domain" description="Fe2OG dioxygenase" evidence="4">
    <location>
        <begin position="189"/>
        <end position="289"/>
    </location>
</feature>
<organism evidence="5 6">
    <name type="scientific">Brassica napus</name>
    <name type="common">Rape</name>
    <dbReference type="NCBI Taxonomy" id="3708"/>
    <lineage>
        <taxon>Eukaryota</taxon>
        <taxon>Viridiplantae</taxon>
        <taxon>Streptophyta</taxon>
        <taxon>Embryophyta</taxon>
        <taxon>Tracheophyta</taxon>
        <taxon>Spermatophyta</taxon>
        <taxon>Magnoliopsida</taxon>
        <taxon>eudicotyledons</taxon>
        <taxon>Gunneridae</taxon>
        <taxon>Pentapetalae</taxon>
        <taxon>rosids</taxon>
        <taxon>malvids</taxon>
        <taxon>Brassicales</taxon>
        <taxon>Brassicaceae</taxon>
        <taxon>Brassiceae</taxon>
        <taxon>Brassica</taxon>
    </lineage>
</organism>
<dbReference type="Pfam" id="PF00613">
    <property type="entry name" value="PI3Ka"/>
    <property type="match status" value="1"/>
</dbReference>
<dbReference type="InterPro" id="IPR050231">
    <property type="entry name" value="Iron_ascorbate_oxido_reductase"/>
</dbReference>
<dbReference type="PANTHER" id="PTHR47990">
    <property type="entry name" value="2-OXOGLUTARATE (2OG) AND FE(II)-DEPENDENT OXYGENASE SUPERFAMILY PROTEIN-RELATED"/>
    <property type="match status" value="1"/>
</dbReference>
<proteinExistence type="predicted"/>
<feature type="compositionally biased region" description="Low complexity" evidence="3">
    <location>
        <begin position="631"/>
        <end position="647"/>
    </location>
</feature>
<accession>A0ABQ8DC83</accession>
<dbReference type="Gene3D" id="1.25.40.70">
    <property type="entry name" value="Phosphatidylinositol 3-kinase, accessory domain (PIK)"/>
    <property type="match status" value="1"/>
</dbReference>
<dbReference type="SUPFAM" id="SSF48371">
    <property type="entry name" value="ARM repeat"/>
    <property type="match status" value="1"/>
</dbReference>
<feature type="compositionally biased region" description="Basic and acidic residues" evidence="3">
    <location>
        <begin position="595"/>
        <end position="614"/>
    </location>
</feature>
<sequence>LYMASRPPFETHFSSIFGSSFPRSTSDEPTVQTSGIKLPVIDLSHLTNGEEVTRKRCVKQMVEAAKEWGFFQVVNHGIPKEVFEMMFREDKKFFDRSFNEKVREKFSDSSKHCYRWGNPNATSPTQYSFSEAFHITLAEILSFSDEGNNFRRTVAMYVQEVARVAHMICEILGNQVKVNSKYFENIFALQNSFLRLNKYHPCVFGSQVFGLVPHTDTSFITILAQDQIGGLELKKNGQWIGVKPCSDALTVNIGDMFQALSNGVYQSVRHRVIPPANVERLSIAFFICPYQETEIEFSGNPKKYRRFSFREYKEQSERDVKETGDKVGLSRQSNSGTIHVLQRLVFLTKGLSTNFNVVEWSLTSSKAYASKLFLKIPKGDTSMVAAATVDPCFAVSLASRFPANIVVKSEVRQLVQAHIVDLRTIPEALPYFVTPETVEENSALLQQLPHLAACSITQALGLLTPAYKGHPRVMAYVLRVLESYPRERVTFFMPQLVQSLRYDKGGESVQEDGASVKCGRLSHSNSAAAAKTKRYSVSKRSFDFDKNGNADKADAEKGGEEEEAERQIHQRRRRVASGAEETDSEQRRERKRRTPSREREDSKSYRSGSRERGSGSRRVSRSPERRSETTNPNNGIGSSVNSSNNNNIPAKFVLVPATDKEKRSSNNNADVSIKRVAVKRNVASPRCSSHQHERIGMTATRVYVFLSLEISYTSVPFGDYVASPLLLNIHGYKKLFLQTRVMYSILIHLNGQCVSEGGSKKSAENGFMTGGGCNSSSNRVGRQTWSKLLSRSCNAALETNQCWVDKRKWLFNCILIFVCLTPTVNMKGMS</sequence>
<dbReference type="InterPro" id="IPR016024">
    <property type="entry name" value="ARM-type_fold"/>
</dbReference>
<dbReference type="InterPro" id="IPR001263">
    <property type="entry name" value="PI3K_accessory_dom"/>
</dbReference>
<dbReference type="InterPro" id="IPR005123">
    <property type="entry name" value="Oxoglu/Fe-dep_dioxygenase_dom"/>
</dbReference>
<dbReference type="Proteomes" id="UP000824890">
    <property type="component" value="Unassembled WGS sequence"/>
</dbReference>
<keyword evidence="1" id="KW-0479">Metal-binding</keyword>
<reference evidence="5 6" key="1">
    <citation type="submission" date="2021-05" db="EMBL/GenBank/DDBJ databases">
        <title>Genome Assembly of Synthetic Allotetraploid Brassica napus Reveals Homoeologous Exchanges between Subgenomes.</title>
        <authorList>
            <person name="Davis J.T."/>
        </authorList>
    </citation>
    <scope>NUCLEOTIDE SEQUENCE [LARGE SCALE GENOMIC DNA]</scope>
    <source>
        <strain evidence="6">cv. Da-Ae</strain>
        <tissue evidence="5">Seedling</tissue>
    </source>
</reference>
<feature type="non-terminal residue" evidence="5">
    <location>
        <position position="1"/>
    </location>
</feature>